<dbReference type="InterPro" id="IPR052380">
    <property type="entry name" value="Viral_DNA_packaging_terminase"/>
</dbReference>
<dbReference type="Pfam" id="PF04466">
    <property type="entry name" value="Terminase_3"/>
    <property type="match status" value="1"/>
</dbReference>
<organism evidence="3 4">
    <name type="scientific">Enorma phocaeensis</name>
    <dbReference type="NCBI Taxonomy" id="1871019"/>
    <lineage>
        <taxon>Bacteria</taxon>
        <taxon>Bacillati</taxon>
        <taxon>Actinomycetota</taxon>
        <taxon>Coriobacteriia</taxon>
        <taxon>Coriobacteriales</taxon>
        <taxon>Coriobacteriaceae</taxon>
        <taxon>Enorma</taxon>
    </lineage>
</organism>
<dbReference type="Proteomes" id="UP001529421">
    <property type="component" value="Unassembled WGS sequence"/>
</dbReference>
<keyword evidence="1" id="KW-0472">Membrane</keyword>
<keyword evidence="4" id="KW-1185">Reference proteome</keyword>
<reference evidence="4" key="1">
    <citation type="submission" date="2023-06" db="EMBL/GenBank/DDBJ databases">
        <title>Identification and characterization of horizontal gene transfer across gut microbiota members of farm animals based on homology search.</title>
        <authorList>
            <person name="Zeman M."/>
            <person name="Kubasova T."/>
            <person name="Jahodarova E."/>
            <person name="Nykrynova M."/>
            <person name="Rychlik I."/>
        </authorList>
    </citation>
    <scope>NUCLEOTIDE SEQUENCE [LARGE SCALE GENOMIC DNA]</scope>
    <source>
        <strain evidence="4">154_Feed</strain>
    </source>
</reference>
<keyword evidence="1" id="KW-0812">Transmembrane</keyword>
<name>A0ABT7V782_9ACTN</name>
<dbReference type="InterPro" id="IPR027417">
    <property type="entry name" value="P-loop_NTPase"/>
</dbReference>
<dbReference type="Gene3D" id="3.40.50.300">
    <property type="entry name" value="P-loop containing nucleotide triphosphate hydrolases"/>
    <property type="match status" value="1"/>
</dbReference>
<evidence type="ECO:0000313" key="4">
    <source>
        <dbReference type="Proteomes" id="UP001529421"/>
    </source>
</evidence>
<dbReference type="RefSeq" id="WP_289544268.1">
    <property type="nucleotide sequence ID" value="NZ_JAUDDZ010000002.1"/>
</dbReference>
<evidence type="ECO:0000313" key="3">
    <source>
        <dbReference type="EMBL" id="MDM8274350.1"/>
    </source>
</evidence>
<feature type="transmembrane region" description="Helical" evidence="1">
    <location>
        <begin position="42"/>
        <end position="62"/>
    </location>
</feature>
<comment type="caution">
    <text evidence="3">The sequence shown here is derived from an EMBL/GenBank/DDBJ whole genome shotgun (WGS) entry which is preliminary data.</text>
</comment>
<evidence type="ECO:0000259" key="2">
    <source>
        <dbReference type="Pfam" id="PF04466"/>
    </source>
</evidence>
<evidence type="ECO:0000256" key="1">
    <source>
        <dbReference type="SAM" id="Phobius"/>
    </source>
</evidence>
<dbReference type="Gene3D" id="3.30.420.280">
    <property type="match status" value="1"/>
</dbReference>
<dbReference type="PANTHER" id="PTHR39184:SF1">
    <property type="entry name" value="PBSX PHAGE TERMINASE LARGE SUBUNIT"/>
    <property type="match status" value="1"/>
</dbReference>
<accession>A0ABT7V782</accession>
<keyword evidence="1" id="KW-1133">Transmembrane helix</keyword>
<dbReference type="PANTHER" id="PTHR39184">
    <property type="match status" value="1"/>
</dbReference>
<feature type="domain" description="Phage terminase large subunit N-terminal" evidence="2">
    <location>
        <begin position="27"/>
        <end position="233"/>
    </location>
</feature>
<dbReference type="InterPro" id="IPR035412">
    <property type="entry name" value="Terminase_L_N"/>
</dbReference>
<protein>
    <submittedName>
        <fullName evidence="3">Phage terminase large subunit</fullName>
    </submittedName>
</protein>
<dbReference type="EMBL" id="JAUDDZ010000002">
    <property type="protein sequence ID" value="MDM8274350.1"/>
    <property type="molecule type" value="Genomic_DNA"/>
</dbReference>
<sequence>MATTDVSALCIPRFHDVLGDVFAHGHTHYWLHGGRGSTKSSFISLCIVLLVVNFPFANAVVVRRFSNTLRDSVYQQILWAIGELGLDGYFRARLSPMEITYVPTGQKIIFRGADDPLKLKGVKFPTGYAAVVWLEELDQFDGIEAVRSILNSLRRGGDNFWCFYSYNPPRTMWSWVNQEHMERMHRTDTLVRKTSYLDVMSSHPEWLGGPFLEEAVYLHEVNELAWRWEYLGEVTGTGGAVFGNVRDERITDERIRGFDRTRNGIDWGWFPDPWRFIRCGWEPEARRLLVFEEHTANKMGPEDTGRILLESLTYADEPGEEPYFHDELIWCDDTPDGKVQMNTYRRDIGIRARPARKGRMRKLSYEWLANLREIVIDSERCPLTFAEFVNKEYLRDRDGNWLDETPDGRDHSIDAIRYAMMDDVLRG</sequence>
<proteinExistence type="predicted"/>
<reference evidence="3 4" key="2">
    <citation type="submission" date="2023-06" db="EMBL/GenBank/DDBJ databases">
        <authorList>
            <person name="Zeman M."/>
            <person name="Kubasova T."/>
            <person name="Jahodarova E."/>
            <person name="Nykrynova M."/>
            <person name="Rychlik I."/>
        </authorList>
    </citation>
    <scope>NUCLEOTIDE SEQUENCE [LARGE SCALE GENOMIC DNA]</scope>
    <source>
        <strain evidence="3 4">154_Feed</strain>
    </source>
</reference>
<gene>
    <name evidence="3" type="ORF">QUW28_02380</name>
</gene>